<comment type="caution">
    <text evidence="1">The sequence shown here is derived from an EMBL/GenBank/DDBJ whole genome shotgun (WGS) entry which is preliminary data.</text>
</comment>
<name>A0A834XXH7_APHGI</name>
<protein>
    <submittedName>
        <fullName evidence="1">Uncharacterized protein</fullName>
    </submittedName>
</protein>
<dbReference type="AlphaFoldDB" id="A0A834XXH7"/>
<dbReference type="EMBL" id="JACMRX010000002">
    <property type="protein sequence ID" value="KAF7994631.1"/>
    <property type="molecule type" value="Genomic_DNA"/>
</dbReference>
<dbReference type="Proteomes" id="UP000639338">
    <property type="component" value="Unassembled WGS sequence"/>
</dbReference>
<sequence length="66" mass="7495">MFLAEMGSSVLAMENITVGESNENIHESYKTPSKNFLKMGWLKIKPWAGKNDSQYDKNGKEQARSK</sequence>
<evidence type="ECO:0000313" key="1">
    <source>
        <dbReference type="EMBL" id="KAF7994631.1"/>
    </source>
</evidence>
<organism evidence="1 2">
    <name type="scientific">Aphidius gifuensis</name>
    <name type="common">Parasitoid wasp</name>
    <dbReference type="NCBI Taxonomy" id="684658"/>
    <lineage>
        <taxon>Eukaryota</taxon>
        <taxon>Metazoa</taxon>
        <taxon>Ecdysozoa</taxon>
        <taxon>Arthropoda</taxon>
        <taxon>Hexapoda</taxon>
        <taxon>Insecta</taxon>
        <taxon>Pterygota</taxon>
        <taxon>Neoptera</taxon>
        <taxon>Endopterygota</taxon>
        <taxon>Hymenoptera</taxon>
        <taxon>Apocrita</taxon>
        <taxon>Ichneumonoidea</taxon>
        <taxon>Braconidae</taxon>
        <taxon>Aphidiinae</taxon>
        <taxon>Aphidius</taxon>
    </lineage>
</organism>
<evidence type="ECO:0000313" key="2">
    <source>
        <dbReference type="Proteomes" id="UP000639338"/>
    </source>
</evidence>
<proteinExistence type="predicted"/>
<accession>A0A834XXH7</accession>
<keyword evidence="2" id="KW-1185">Reference proteome</keyword>
<gene>
    <name evidence="1" type="ORF">HCN44_004103</name>
</gene>
<reference evidence="1 2" key="1">
    <citation type="submission" date="2020-08" db="EMBL/GenBank/DDBJ databases">
        <title>Aphidius gifuensis genome sequencing and assembly.</title>
        <authorList>
            <person name="Du Z."/>
        </authorList>
    </citation>
    <scope>NUCLEOTIDE SEQUENCE [LARGE SCALE GENOMIC DNA]</scope>
    <source>
        <strain evidence="1">YNYX2018</strain>
        <tissue evidence="1">Adults</tissue>
    </source>
</reference>